<protein>
    <submittedName>
        <fullName evidence="2">Uncharacterized protein</fullName>
    </submittedName>
</protein>
<evidence type="ECO:0000256" key="1">
    <source>
        <dbReference type="SAM" id="MobiDB-lite"/>
    </source>
</evidence>
<organism evidence="2">
    <name type="scientific">human gut metagenome</name>
    <dbReference type="NCBI Taxonomy" id="408170"/>
    <lineage>
        <taxon>unclassified sequences</taxon>
        <taxon>metagenomes</taxon>
        <taxon>organismal metagenomes</taxon>
    </lineage>
</organism>
<comment type="caution">
    <text evidence="2">The sequence shown here is derived from an EMBL/GenBank/DDBJ whole genome shotgun (WGS) entry which is preliminary data.</text>
</comment>
<feature type="compositionally biased region" description="Polar residues" evidence="1">
    <location>
        <begin position="289"/>
        <end position="307"/>
    </location>
</feature>
<feature type="region of interest" description="Disordered" evidence="1">
    <location>
        <begin position="288"/>
        <end position="342"/>
    </location>
</feature>
<dbReference type="EMBL" id="AJWZ01006321">
    <property type="protein sequence ID" value="EKC60109.1"/>
    <property type="molecule type" value="Genomic_DNA"/>
</dbReference>
<reference evidence="2" key="1">
    <citation type="journal article" date="2013" name="Environ. Microbiol.">
        <title>Microbiota from the distal guts of lean and obese adolescents exhibit partial functional redundancy besides clear differences in community structure.</title>
        <authorList>
            <person name="Ferrer M."/>
            <person name="Ruiz A."/>
            <person name="Lanza F."/>
            <person name="Haange S.B."/>
            <person name="Oberbach A."/>
            <person name="Till H."/>
            <person name="Bargiela R."/>
            <person name="Campoy C."/>
            <person name="Segura M.T."/>
            <person name="Richter M."/>
            <person name="von Bergen M."/>
            <person name="Seifert J."/>
            <person name="Suarez A."/>
        </authorList>
    </citation>
    <scope>NUCLEOTIDE SEQUENCE</scope>
</reference>
<sequence length="342" mass="37911">MWKERKTGTVWACEVSGRVMLREPWDMGLRLYPVTWINWDYIPDSYHGQALVTGLIPNQIFVNKLFAMSMISLMTSAFPRTVYDKTRIPKWNNAVGAAIGVNGGDVSGVAKIIDPAQISPQIAQFIQTSVDYTRQFLGATSAALGETRPDNTSAIIALQRAASIPSEITKQNLYKSIEDLGRIYLDFMAAYYGKRKVQVSMPDVGSDILAFAGKDPEELETVLFDYGILNDMPMALKLDVGASSYWSEMASVQTLDNLLMQDKITIEEYLERIPDGYIPKRQELIASRKQATQQQMMQPEEQSTGGTPETGALVDLGQKTPIRGGGGFGDLQRKVMQTGTTE</sequence>
<dbReference type="AlphaFoldDB" id="K1SXQ2"/>
<accession>K1SXQ2</accession>
<dbReference type="Pfam" id="PF16510">
    <property type="entry name" value="P22_portal"/>
    <property type="match status" value="1"/>
</dbReference>
<evidence type="ECO:0000313" key="2">
    <source>
        <dbReference type="EMBL" id="EKC60109.1"/>
    </source>
</evidence>
<name>K1SXQ2_9ZZZZ</name>
<gene>
    <name evidence="2" type="ORF">OBE_09136</name>
</gene>
<proteinExistence type="predicted"/>
<dbReference type="InterPro" id="IPR032427">
    <property type="entry name" value="P22_portal"/>
</dbReference>